<dbReference type="RefSeq" id="WP_260725996.1">
    <property type="nucleotide sequence ID" value="NZ_BAAABS010000036.1"/>
</dbReference>
<organism evidence="1 2">
    <name type="scientific">Dactylosporangium roseum</name>
    <dbReference type="NCBI Taxonomy" id="47989"/>
    <lineage>
        <taxon>Bacteria</taxon>
        <taxon>Bacillati</taxon>
        <taxon>Actinomycetota</taxon>
        <taxon>Actinomycetes</taxon>
        <taxon>Micromonosporales</taxon>
        <taxon>Micromonosporaceae</taxon>
        <taxon>Dactylosporangium</taxon>
    </lineage>
</organism>
<proteinExistence type="predicted"/>
<dbReference type="EMBL" id="CP073721">
    <property type="protein sequence ID" value="UWZ36649.1"/>
    <property type="molecule type" value="Genomic_DNA"/>
</dbReference>
<keyword evidence="2" id="KW-1185">Reference proteome</keyword>
<evidence type="ECO:0000313" key="1">
    <source>
        <dbReference type="EMBL" id="UWZ36649.1"/>
    </source>
</evidence>
<sequence length="95" mass="10887">MLEPEYGEHVIPVLDAIENDPTRQALWNAICDAIDVVCDHPDSAEARREAVRTPGGFKVWQVPIRCRTEDDDWVLLWHEEGPNAVIVYVGSRMFR</sequence>
<evidence type="ECO:0000313" key="2">
    <source>
        <dbReference type="Proteomes" id="UP001058271"/>
    </source>
</evidence>
<gene>
    <name evidence="1" type="ORF">Drose_37605</name>
</gene>
<reference evidence="1" key="1">
    <citation type="submission" date="2021-04" db="EMBL/GenBank/DDBJ databases">
        <title>Biosynthetic gene clusters of Dactylosporangioum roseum.</title>
        <authorList>
            <person name="Hartkoorn R.C."/>
            <person name="Beaudoing E."/>
            <person name="Hot D."/>
            <person name="Moureu S."/>
        </authorList>
    </citation>
    <scope>NUCLEOTIDE SEQUENCE</scope>
    <source>
        <strain evidence="1">NRRL B-16295</strain>
    </source>
</reference>
<name>A0ABY5Z4Q8_9ACTN</name>
<protein>
    <submittedName>
        <fullName evidence="1">Uncharacterized protein</fullName>
    </submittedName>
</protein>
<dbReference type="Proteomes" id="UP001058271">
    <property type="component" value="Chromosome"/>
</dbReference>
<accession>A0ABY5Z4Q8</accession>